<feature type="region of interest" description="Disordered" evidence="2">
    <location>
        <begin position="87"/>
        <end position="225"/>
    </location>
</feature>
<dbReference type="AlphaFoldDB" id="A0A7Z8KSM0"/>
<comment type="caution">
    <text evidence="3">The sequence shown here is derived from an EMBL/GenBank/DDBJ whole genome shotgun (WGS) entry which is preliminary data.</text>
</comment>
<feature type="compositionally biased region" description="Low complexity" evidence="2">
    <location>
        <begin position="139"/>
        <end position="171"/>
    </location>
</feature>
<evidence type="ECO:0000313" key="4">
    <source>
        <dbReference type="Proteomes" id="UP000319335"/>
    </source>
</evidence>
<dbReference type="Proteomes" id="UP000319335">
    <property type="component" value="Unassembled WGS sequence"/>
</dbReference>
<accession>A0A7Z8KSM0</accession>
<evidence type="ECO:0000313" key="3">
    <source>
        <dbReference type="EMBL" id="TQD28240.1"/>
    </source>
</evidence>
<feature type="coiled-coil region" evidence="1">
    <location>
        <begin position="10"/>
        <end position="73"/>
    </location>
</feature>
<keyword evidence="1" id="KW-0175">Coiled coil</keyword>
<reference evidence="3 4" key="1">
    <citation type="submission" date="2019-06" db="EMBL/GenBank/DDBJ databases">
        <title>Draft genome sequence of Methanolobus vulcani B1d.</title>
        <authorList>
            <person name="Creighbaum A.J."/>
            <person name="Ticak T."/>
            <person name="Hariraju D."/>
            <person name="Arivett B.A."/>
            <person name="Ferguson D.J.Jr."/>
        </authorList>
    </citation>
    <scope>NUCLEOTIDE SEQUENCE [LARGE SCALE GENOMIC DNA]</scope>
    <source>
        <strain evidence="3 4">B1d</strain>
    </source>
</reference>
<keyword evidence="4" id="KW-1185">Reference proteome</keyword>
<dbReference type="OrthoDB" id="121724at2157"/>
<feature type="region of interest" description="Disordered" evidence="2">
    <location>
        <begin position="259"/>
        <end position="292"/>
    </location>
</feature>
<feature type="compositionally biased region" description="Polar residues" evidence="2">
    <location>
        <begin position="193"/>
        <end position="203"/>
    </location>
</feature>
<dbReference type="EMBL" id="VIAQ01000006">
    <property type="protein sequence ID" value="TQD28240.1"/>
    <property type="molecule type" value="Genomic_DNA"/>
</dbReference>
<feature type="compositionally biased region" description="Basic and acidic residues" evidence="2">
    <location>
        <begin position="87"/>
        <end position="97"/>
    </location>
</feature>
<sequence>MNTENRDFVIERLERQLKEKEAELDDIKTNLRESILREIRSDLKNDLDFNNRIAQLERKVQSISSNLNGIMDELLDQKSMIRSLKEVSVSKERKAEPKATPSLVSNLTPNPTPKVEKPVSEAAPVEYSSPRVYRPEPKPVSASANASPPKSASLSSMVPPSTPSVPEETVSYTSQSSPKVSIRSAEPEPVSRQPPTSQSSNMRFNVREVPTVKQPEMPEPEPRSEYIIAETDDERQMRLNWTSRQERDSCNYIVAEEDKPASCNDNNEDSDYESVEAREDEDAVIMTTTRRK</sequence>
<organism evidence="3 4">
    <name type="scientific">Methanolobus vulcani</name>
    <dbReference type="NCBI Taxonomy" id="38026"/>
    <lineage>
        <taxon>Archaea</taxon>
        <taxon>Methanobacteriati</taxon>
        <taxon>Methanobacteriota</taxon>
        <taxon>Stenosarchaea group</taxon>
        <taxon>Methanomicrobia</taxon>
        <taxon>Methanosarcinales</taxon>
        <taxon>Methanosarcinaceae</taxon>
        <taxon>Methanolobus</taxon>
    </lineage>
</organism>
<name>A0A7Z8KSM0_9EURY</name>
<dbReference type="RefSeq" id="WP_196214001.1">
    <property type="nucleotide sequence ID" value="NZ_VIAQ01000006.1"/>
</dbReference>
<gene>
    <name evidence="3" type="ORF">FKV42_00785</name>
</gene>
<feature type="compositionally biased region" description="Acidic residues" evidence="2">
    <location>
        <begin position="266"/>
        <end position="283"/>
    </location>
</feature>
<evidence type="ECO:0000256" key="2">
    <source>
        <dbReference type="SAM" id="MobiDB-lite"/>
    </source>
</evidence>
<evidence type="ECO:0000256" key="1">
    <source>
        <dbReference type="SAM" id="Coils"/>
    </source>
</evidence>
<protein>
    <submittedName>
        <fullName evidence="3">Uncharacterized protein</fullName>
    </submittedName>
</protein>
<proteinExistence type="predicted"/>